<proteinExistence type="predicted"/>
<reference evidence="1 2" key="1">
    <citation type="journal article" date="2020" name="Nat. Food">
        <title>A phased Vanilla planifolia genome enables genetic improvement of flavour and production.</title>
        <authorList>
            <person name="Hasing T."/>
            <person name="Tang H."/>
            <person name="Brym M."/>
            <person name="Khazi F."/>
            <person name="Huang T."/>
            <person name="Chambers A.H."/>
        </authorList>
    </citation>
    <scope>NUCLEOTIDE SEQUENCE [LARGE SCALE GENOMIC DNA]</scope>
    <source>
        <tissue evidence="1">Leaf</tissue>
    </source>
</reference>
<dbReference type="Proteomes" id="UP000639772">
    <property type="component" value="Unassembled WGS sequence"/>
</dbReference>
<evidence type="ECO:0000313" key="1">
    <source>
        <dbReference type="EMBL" id="KAG0486254.1"/>
    </source>
</evidence>
<name>A0A835RC78_VANPL</name>
<dbReference type="EMBL" id="JADCNM010000004">
    <property type="protein sequence ID" value="KAG0486254.1"/>
    <property type="molecule type" value="Genomic_DNA"/>
</dbReference>
<comment type="caution">
    <text evidence="1">The sequence shown here is derived from an EMBL/GenBank/DDBJ whole genome shotgun (WGS) entry which is preliminary data.</text>
</comment>
<dbReference type="AlphaFoldDB" id="A0A835RC78"/>
<organism evidence="1 2">
    <name type="scientific">Vanilla planifolia</name>
    <name type="common">Vanilla</name>
    <dbReference type="NCBI Taxonomy" id="51239"/>
    <lineage>
        <taxon>Eukaryota</taxon>
        <taxon>Viridiplantae</taxon>
        <taxon>Streptophyta</taxon>
        <taxon>Embryophyta</taxon>
        <taxon>Tracheophyta</taxon>
        <taxon>Spermatophyta</taxon>
        <taxon>Magnoliopsida</taxon>
        <taxon>Liliopsida</taxon>
        <taxon>Asparagales</taxon>
        <taxon>Orchidaceae</taxon>
        <taxon>Vanilloideae</taxon>
        <taxon>Vanilleae</taxon>
        <taxon>Vanilla</taxon>
    </lineage>
</organism>
<protein>
    <submittedName>
        <fullName evidence="1">Uncharacterized protein</fullName>
    </submittedName>
</protein>
<sequence length="76" mass="8284">MSSNEKKDIIHPSIKFSISPKSGTPTLPLHPRSLVLFSPLALLLLLFSNLVGDLPCVRLSSFDLTVSRRSAPPCLL</sequence>
<gene>
    <name evidence="1" type="ORF">HPP92_008349</name>
</gene>
<accession>A0A835RC78</accession>
<evidence type="ECO:0000313" key="2">
    <source>
        <dbReference type="Proteomes" id="UP000639772"/>
    </source>
</evidence>